<accession>A0ABW5RRT9</accession>
<evidence type="ECO:0000256" key="1">
    <source>
        <dbReference type="ARBA" id="ARBA00009673"/>
    </source>
</evidence>
<comment type="function">
    <text evidence="2">An aminoacyl-tRNA editing enzyme that deacylates mischarged D-aminoacyl-tRNAs. Also deacylates mischarged glycyl-tRNA(Ala), protecting cells against glycine mischarging by AlaRS. Acts via tRNA-based rather than protein-based catalysis; rejects L-amino acids rather than detecting D-amino acids in the active site. By recycling D-aminoacyl-tRNA to D-amino acids and free tRNA molecules, this enzyme counteracts the toxicity associated with the formation of D-aminoacyl-tRNA entities in vivo and helps enforce protein L-homochirality.</text>
</comment>
<comment type="domain">
    <text evidence="2">A Gly-cisPro motif from one monomer fits into the active site of the other monomer to allow specific chiral rejection of L-amino acids.</text>
</comment>
<keyword evidence="2" id="KW-0820">tRNA-binding</keyword>
<dbReference type="SUPFAM" id="SSF69500">
    <property type="entry name" value="DTD-like"/>
    <property type="match status" value="1"/>
</dbReference>
<keyword evidence="4" id="KW-1185">Reference proteome</keyword>
<comment type="caution">
    <text evidence="3">The sequence shown here is derived from an EMBL/GenBank/DDBJ whole genome shotgun (WGS) entry which is preliminary data.</text>
</comment>
<dbReference type="InterPro" id="IPR003732">
    <property type="entry name" value="Daa-tRNA_deacyls_DTD"/>
</dbReference>
<comment type="catalytic activity">
    <reaction evidence="2">
        <text>glycyl-tRNA(Ala) + H2O = tRNA(Ala) + glycine + H(+)</text>
        <dbReference type="Rhea" id="RHEA:53744"/>
        <dbReference type="Rhea" id="RHEA-COMP:9657"/>
        <dbReference type="Rhea" id="RHEA-COMP:13640"/>
        <dbReference type="ChEBI" id="CHEBI:15377"/>
        <dbReference type="ChEBI" id="CHEBI:15378"/>
        <dbReference type="ChEBI" id="CHEBI:57305"/>
        <dbReference type="ChEBI" id="CHEBI:78442"/>
        <dbReference type="ChEBI" id="CHEBI:78522"/>
    </reaction>
</comment>
<dbReference type="NCBIfam" id="TIGR00256">
    <property type="entry name" value="D-aminoacyl-tRNA deacylase"/>
    <property type="match status" value="1"/>
</dbReference>
<keyword evidence="2" id="KW-0963">Cytoplasm</keyword>
<dbReference type="HAMAP" id="MF_00518">
    <property type="entry name" value="Deacylase_Dtd"/>
    <property type="match status" value="1"/>
</dbReference>
<comment type="subcellular location">
    <subcellularLocation>
        <location evidence="2">Cytoplasm</location>
    </subcellularLocation>
</comment>
<comment type="catalytic activity">
    <reaction evidence="2">
        <text>a D-aminoacyl-tRNA + H2O = a tRNA + a D-alpha-amino acid + H(+)</text>
        <dbReference type="Rhea" id="RHEA:13953"/>
        <dbReference type="Rhea" id="RHEA-COMP:10123"/>
        <dbReference type="Rhea" id="RHEA-COMP:10124"/>
        <dbReference type="ChEBI" id="CHEBI:15377"/>
        <dbReference type="ChEBI" id="CHEBI:15378"/>
        <dbReference type="ChEBI" id="CHEBI:59871"/>
        <dbReference type="ChEBI" id="CHEBI:78442"/>
        <dbReference type="ChEBI" id="CHEBI:79333"/>
        <dbReference type="EC" id="3.1.1.96"/>
    </reaction>
</comment>
<dbReference type="Proteomes" id="UP001597506">
    <property type="component" value="Unassembled WGS sequence"/>
</dbReference>
<sequence>MRVVLQRSKNASVTVQNEVTGKIDFGLVLLVGVTHEDSEEDVRYVADKVANLRVFEDEQGKMNHSLLDVKGSILSVSQFTLYGDCRKGRRPNFMEAAKPDYAEKMYDYFNKILREKGIEVETGVFGEMMDVHLVNDGPVTLIVESK</sequence>
<proteinExistence type="inferred from homology"/>
<dbReference type="RefSeq" id="WP_377935581.1">
    <property type="nucleotide sequence ID" value="NZ_JBHUMF010000030.1"/>
</dbReference>
<name>A0ABW5RRT9_9BACI</name>
<keyword evidence="2 3" id="KW-0378">Hydrolase</keyword>
<organism evidence="3 4">
    <name type="scientific">Bacillus seohaeanensis</name>
    <dbReference type="NCBI Taxonomy" id="284580"/>
    <lineage>
        <taxon>Bacteria</taxon>
        <taxon>Bacillati</taxon>
        <taxon>Bacillota</taxon>
        <taxon>Bacilli</taxon>
        <taxon>Bacillales</taxon>
        <taxon>Bacillaceae</taxon>
        <taxon>Bacillus</taxon>
    </lineage>
</organism>
<dbReference type="EMBL" id="JBHUMF010000030">
    <property type="protein sequence ID" value="MFD2681398.1"/>
    <property type="molecule type" value="Genomic_DNA"/>
</dbReference>
<dbReference type="EC" id="3.1.1.-" evidence="2"/>
<comment type="similarity">
    <text evidence="1 2">Belongs to the DTD family.</text>
</comment>
<dbReference type="EC" id="3.1.1.96" evidence="2"/>
<dbReference type="InterPro" id="IPR023509">
    <property type="entry name" value="DTD-like_sf"/>
</dbReference>
<dbReference type="Gene3D" id="3.50.80.10">
    <property type="entry name" value="D-tyrosyl-tRNA(Tyr) deacylase"/>
    <property type="match status" value="1"/>
</dbReference>
<gene>
    <name evidence="2 3" type="primary">dtd</name>
    <name evidence="3" type="ORF">ACFSUL_11645</name>
</gene>
<comment type="subunit">
    <text evidence="2">Homodimer.</text>
</comment>
<dbReference type="PANTHER" id="PTHR10472:SF5">
    <property type="entry name" value="D-AMINOACYL-TRNA DEACYLASE 1"/>
    <property type="match status" value="1"/>
</dbReference>
<dbReference type="CDD" id="cd00563">
    <property type="entry name" value="Dtyr_deacylase"/>
    <property type="match status" value="1"/>
</dbReference>
<protein>
    <recommendedName>
        <fullName evidence="2">D-aminoacyl-tRNA deacylase</fullName>
        <shortName evidence="2">DTD</shortName>
        <ecNumber evidence="2">3.1.1.96</ecNumber>
    </recommendedName>
    <alternativeName>
        <fullName evidence="2">Gly-tRNA(Ala) deacylase</fullName>
        <ecNumber evidence="2">3.1.1.-</ecNumber>
    </alternativeName>
</protein>
<feature type="short sequence motif" description="Gly-cisPro motif, important for rejection of L-amino acids" evidence="2">
    <location>
        <begin position="137"/>
        <end position="138"/>
    </location>
</feature>
<evidence type="ECO:0000313" key="4">
    <source>
        <dbReference type="Proteomes" id="UP001597506"/>
    </source>
</evidence>
<dbReference type="GO" id="GO:0051499">
    <property type="term" value="F:D-aminoacyl-tRNA deacylase activity"/>
    <property type="evidence" value="ECO:0007669"/>
    <property type="project" value="UniProtKB-EC"/>
</dbReference>
<dbReference type="Pfam" id="PF02580">
    <property type="entry name" value="Tyr_Deacylase"/>
    <property type="match status" value="1"/>
</dbReference>
<keyword evidence="2" id="KW-0694">RNA-binding</keyword>
<evidence type="ECO:0000256" key="2">
    <source>
        <dbReference type="HAMAP-Rule" id="MF_00518"/>
    </source>
</evidence>
<dbReference type="PANTHER" id="PTHR10472">
    <property type="entry name" value="D-TYROSYL-TRNA TYR DEACYLASE"/>
    <property type="match status" value="1"/>
</dbReference>
<reference evidence="4" key="1">
    <citation type="journal article" date="2019" name="Int. J. Syst. Evol. Microbiol.">
        <title>The Global Catalogue of Microorganisms (GCM) 10K type strain sequencing project: providing services to taxonomists for standard genome sequencing and annotation.</title>
        <authorList>
            <consortium name="The Broad Institute Genomics Platform"/>
            <consortium name="The Broad Institute Genome Sequencing Center for Infectious Disease"/>
            <person name="Wu L."/>
            <person name="Ma J."/>
        </authorList>
    </citation>
    <scope>NUCLEOTIDE SEQUENCE [LARGE SCALE GENOMIC DNA]</scope>
    <source>
        <strain evidence="4">KCTC 3913</strain>
    </source>
</reference>
<evidence type="ECO:0000313" key="3">
    <source>
        <dbReference type="EMBL" id="MFD2681398.1"/>
    </source>
</evidence>